<proteinExistence type="predicted"/>
<organism evidence="2">
    <name type="scientific">Caenorhabditis remanei</name>
    <name type="common">Caenorhabditis vulgaris</name>
    <dbReference type="NCBI Taxonomy" id="31234"/>
    <lineage>
        <taxon>Eukaryota</taxon>
        <taxon>Metazoa</taxon>
        <taxon>Ecdysozoa</taxon>
        <taxon>Nematoda</taxon>
        <taxon>Chromadorea</taxon>
        <taxon>Rhabditida</taxon>
        <taxon>Rhabditina</taxon>
        <taxon>Rhabditomorpha</taxon>
        <taxon>Rhabditoidea</taxon>
        <taxon>Rhabditidae</taxon>
        <taxon>Peloderinae</taxon>
        <taxon>Caenorhabditis</taxon>
    </lineage>
</organism>
<dbReference type="OrthoDB" id="5806518at2759"/>
<dbReference type="AlphaFoldDB" id="E3MX77"/>
<evidence type="ECO:0008006" key="3">
    <source>
        <dbReference type="Google" id="ProtNLM"/>
    </source>
</evidence>
<protein>
    <recommendedName>
        <fullName evidence="3">F-box domain-containing protein</fullName>
    </recommendedName>
</protein>
<dbReference type="Proteomes" id="UP000008281">
    <property type="component" value="Unassembled WGS sequence"/>
</dbReference>
<dbReference type="EMBL" id="DS268490">
    <property type="protein sequence ID" value="EFP11497.1"/>
    <property type="molecule type" value="Genomic_DNA"/>
</dbReference>
<evidence type="ECO:0000313" key="1">
    <source>
        <dbReference type="EMBL" id="EFP11497.1"/>
    </source>
</evidence>
<dbReference type="OMA" id="MVVEWTL"/>
<dbReference type="FunCoup" id="E3MX77">
    <property type="interactions" value="1439"/>
</dbReference>
<sequence>MTKEKTLSMKVDQKCLVEKDVKKVVEEKPRFPLGLLPDVYLNHLAPFLQWSSRRSLSQVNSRFRGHYESLLDAAYSLSIKGQLSVGVGDHLENQNVSYLSEFYTIRVEMDDDMVVEWTLKVESGVRTVVHTQYDGEDRRETTRSVGVSSKDYLEKILKWILTKFHFKKIHLGVPGLVPLFASYNHTVTEIGVSDEVEYLKLAARLKPKTLYLFRPNQNNMNRGSLDMKNFPQLEDLQLYGVPVDLDQVLDSKLLKIVADTLEGSVKLKHAKKIIDRTFLQNWQSGTLHYKKIYISCTSSRFPSFVPHPDWTEIPEGDIDEYYDHVVSEDERIGTFNYSRRCLEFKPWPEEGSMTPEFWDY</sequence>
<accession>E3MX77</accession>
<dbReference type="InParanoid" id="E3MX77"/>
<dbReference type="eggNOG" id="ENOG502TFTW">
    <property type="taxonomic scope" value="Eukaryota"/>
</dbReference>
<reference evidence="1" key="1">
    <citation type="submission" date="2007-07" db="EMBL/GenBank/DDBJ databases">
        <title>PCAP assembly of the Caenorhabditis remanei genome.</title>
        <authorList>
            <consortium name="The Caenorhabditis remanei Sequencing Consortium"/>
            <person name="Wilson R.K."/>
        </authorList>
    </citation>
    <scope>NUCLEOTIDE SEQUENCE [LARGE SCALE GENOMIC DNA]</scope>
    <source>
        <strain evidence="1">PB4641</strain>
    </source>
</reference>
<evidence type="ECO:0000313" key="2">
    <source>
        <dbReference type="Proteomes" id="UP000008281"/>
    </source>
</evidence>
<name>E3MX77_CAERE</name>
<keyword evidence="2" id="KW-1185">Reference proteome</keyword>
<dbReference type="HOGENOM" id="CLU_807069_0_0_1"/>
<gene>
    <name evidence="1" type="ORF">CRE_19318</name>
</gene>